<evidence type="ECO:0000313" key="2">
    <source>
        <dbReference type="Proteomes" id="UP000071561"/>
    </source>
</evidence>
<reference evidence="1 2" key="1">
    <citation type="submission" date="2016-03" db="EMBL/GenBank/DDBJ databases">
        <title>Complete genome sequence of Pedobacter cryoconitis PAMC 27485.</title>
        <authorList>
            <person name="Lee J."/>
            <person name="Kim O.-S."/>
        </authorList>
    </citation>
    <scope>NUCLEOTIDE SEQUENCE [LARGE SCALE GENOMIC DNA]</scope>
    <source>
        <strain evidence="1 2">PAMC 27485</strain>
    </source>
</reference>
<sequence length="456" mass="52896">MSLLQAISYKDPAGFVVELEDGYYRYIAPDYAKEFDHLTGSGLYQALIDQELMIPHTEVLMDDKFPGYYKKIFPRQLAFISYPFEWSYAQWQQMLLAYTRINQLSLAHGMILKDASPYNFTFHNDKCVLIDTLSFSFYKDGDPWIAYRQFCEESLSPFLLMYYKDPLWSKLYRGSITGLPLPFVSSHLPFKTRFDTFCLIHIHLHSRFSNDKKSKSGKASQGLNKEKLVVLFDTIAKNVLAKKEPLLKNSIWDHYYENDIESEKYITAKIDIITRWLSEIRPGVTIDLGANTGKFSRLAAPFSKTVYAVESDVYCVDEIYKSNVQTKDNNITSILADLADPSPGLGWHNDEKSPLLKRLRGDMVMALALIHHLCLSRNLPIPFVARLFSEMTTQYAIVEFVPKEDPKSKLLLQHKGDIFEHYTEKEFISSFEQYFKLAACHPFENSLRKLFLWEKL</sequence>
<evidence type="ECO:0008006" key="3">
    <source>
        <dbReference type="Google" id="ProtNLM"/>
    </source>
</evidence>
<organism evidence="1 2">
    <name type="scientific">Pedobacter cryoconitis</name>
    <dbReference type="NCBI Taxonomy" id="188932"/>
    <lineage>
        <taxon>Bacteria</taxon>
        <taxon>Pseudomonadati</taxon>
        <taxon>Bacteroidota</taxon>
        <taxon>Sphingobacteriia</taxon>
        <taxon>Sphingobacteriales</taxon>
        <taxon>Sphingobacteriaceae</taxon>
        <taxon>Pedobacter</taxon>
    </lineage>
</organism>
<dbReference type="AlphaFoldDB" id="A0A127V764"/>
<dbReference type="RefSeq" id="WP_068395255.1">
    <property type="nucleotide sequence ID" value="NZ_CP014504.1"/>
</dbReference>
<dbReference type="SUPFAM" id="SSF53335">
    <property type="entry name" value="S-adenosyl-L-methionine-dependent methyltransferases"/>
    <property type="match status" value="1"/>
</dbReference>
<name>A0A127V764_9SPHI</name>
<dbReference type="Gene3D" id="3.40.50.150">
    <property type="entry name" value="Vaccinia Virus protein VP39"/>
    <property type="match status" value="1"/>
</dbReference>
<dbReference type="OrthoDB" id="9765084at2"/>
<keyword evidence="2" id="KW-1185">Reference proteome</keyword>
<dbReference type="Proteomes" id="UP000071561">
    <property type="component" value="Chromosome"/>
</dbReference>
<accession>A0A127V764</accession>
<protein>
    <recommendedName>
        <fullName evidence="3">Nodulation protein NoeA</fullName>
    </recommendedName>
</protein>
<dbReference type="EMBL" id="CP014504">
    <property type="protein sequence ID" value="AMP97133.1"/>
    <property type="molecule type" value="Genomic_DNA"/>
</dbReference>
<dbReference type="KEGG" id="pcm:AY601_0162"/>
<proteinExistence type="predicted"/>
<gene>
    <name evidence="1" type="ORF">AY601_0162</name>
</gene>
<dbReference type="PATRIC" id="fig|188932.3.peg.165"/>
<evidence type="ECO:0000313" key="1">
    <source>
        <dbReference type="EMBL" id="AMP97133.1"/>
    </source>
</evidence>
<dbReference type="InterPro" id="IPR029063">
    <property type="entry name" value="SAM-dependent_MTases_sf"/>
</dbReference>